<keyword evidence="7 9" id="KW-0472">Membrane</keyword>
<evidence type="ECO:0000256" key="1">
    <source>
        <dbReference type="ARBA" id="ARBA00004394"/>
    </source>
</evidence>
<dbReference type="Gene3D" id="1.20.5.110">
    <property type="match status" value="1"/>
</dbReference>
<dbReference type="EMBL" id="OZ019902">
    <property type="protein sequence ID" value="CAK9194322.1"/>
    <property type="molecule type" value="Genomic_DNA"/>
</dbReference>
<evidence type="ECO:0000313" key="12">
    <source>
        <dbReference type="Proteomes" id="UP001497512"/>
    </source>
</evidence>
<keyword evidence="6" id="KW-0333">Golgi apparatus</keyword>
<sequence length="175" mass="19628">MNVSKRLSMRLKMAHVANQIHDLLEMLMLGLQSFILANYARHIVTVLVMGIPNQSHVLLTTRGQLFDTVEEGGLRASAPYVSSTEIAEQENERGLDTLHDRVNVLKRLTADIHGEVDSHNRLLDGMASAMDASRGIMSGTMNQFKRVFETKSTRTIFTIVGTCVVVFFLVYYLTK</sequence>
<keyword evidence="3 9" id="KW-0812">Transmembrane</keyword>
<evidence type="ECO:0000256" key="6">
    <source>
        <dbReference type="ARBA" id="ARBA00023034"/>
    </source>
</evidence>
<evidence type="ECO:0000313" key="11">
    <source>
        <dbReference type="EMBL" id="CAK9194322.1"/>
    </source>
</evidence>
<evidence type="ECO:0000256" key="2">
    <source>
        <dbReference type="ARBA" id="ARBA00022448"/>
    </source>
</evidence>
<evidence type="ECO:0000256" key="7">
    <source>
        <dbReference type="ARBA" id="ARBA00023136"/>
    </source>
</evidence>
<evidence type="ECO:0000256" key="8">
    <source>
        <dbReference type="ARBA" id="ARBA00046280"/>
    </source>
</evidence>
<dbReference type="InterPro" id="IPR000727">
    <property type="entry name" value="T_SNARE_dom"/>
</dbReference>
<comment type="subcellular location">
    <subcellularLocation>
        <location evidence="8">Endomembrane system</location>
        <topology evidence="8">Single-pass type IV membrane protein</topology>
    </subcellularLocation>
    <subcellularLocation>
        <location evidence="1">Golgi apparatus membrane</location>
    </subcellularLocation>
</comment>
<name>A0ABP0TE59_9BRYO</name>
<protein>
    <recommendedName>
        <fullName evidence="10">t-SNARE coiled-coil homology domain-containing protein</fullName>
    </recommendedName>
</protein>
<feature type="transmembrane region" description="Helical" evidence="9">
    <location>
        <begin position="155"/>
        <end position="174"/>
    </location>
</feature>
<organism evidence="11 12">
    <name type="scientific">Sphagnum troendelagicum</name>
    <dbReference type="NCBI Taxonomy" id="128251"/>
    <lineage>
        <taxon>Eukaryota</taxon>
        <taxon>Viridiplantae</taxon>
        <taxon>Streptophyta</taxon>
        <taxon>Embryophyta</taxon>
        <taxon>Bryophyta</taxon>
        <taxon>Sphagnophytina</taxon>
        <taxon>Sphagnopsida</taxon>
        <taxon>Sphagnales</taxon>
        <taxon>Sphagnaceae</taxon>
        <taxon>Sphagnum</taxon>
    </lineage>
</organism>
<keyword evidence="5 9" id="KW-1133">Transmembrane helix</keyword>
<evidence type="ECO:0000256" key="9">
    <source>
        <dbReference type="SAM" id="Phobius"/>
    </source>
</evidence>
<dbReference type="CDD" id="cd15853">
    <property type="entry name" value="SNARE_Bet1"/>
    <property type="match status" value="1"/>
</dbReference>
<dbReference type="PROSITE" id="PS50192">
    <property type="entry name" value="T_SNARE"/>
    <property type="match status" value="1"/>
</dbReference>
<reference evidence="11" key="1">
    <citation type="submission" date="2024-02" db="EMBL/GenBank/DDBJ databases">
        <authorList>
            <consortium name="ELIXIR-Norway"/>
            <consortium name="Elixir Norway"/>
        </authorList>
    </citation>
    <scope>NUCLEOTIDE SEQUENCE</scope>
</reference>
<evidence type="ECO:0000256" key="5">
    <source>
        <dbReference type="ARBA" id="ARBA00022989"/>
    </source>
</evidence>
<dbReference type="Proteomes" id="UP001497512">
    <property type="component" value="Chromosome 10"/>
</dbReference>
<dbReference type="SMART" id="SM00397">
    <property type="entry name" value="t_SNARE"/>
    <property type="match status" value="1"/>
</dbReference>
<keyword evidence="12" id="KW-1185">Reference proteome</keyword>
<proteinExistence type="predicted"/>
<evidence type="ECO:0000259" key="10">
    <source>
        <dbReference type="PROSITE" id="PS50192"/>
    </source>
</evidence>
<keyword evidence="4" id="KW-0653">Protein transport</keyword>
<evidence type="ECO:0000256" key="4">
    <source>
        <dbReference type="ARBA" id="ARBA00022927"/>
    </source>
</evidence>
<dbReference type="PANTHER" id="PTHR12791">
    <property type="entry name" value="GOLGI SNARE BET1-RELATED"/>
    <property type="match status" value="1"/>
</dbReference>
<gene>
    <name evidence="11" type="ORF">CSSPTR1EN2_LOCUS2468</name>
</gene>
<evidence type="ECO:0000256" key="3">
    <source>
        <dbReference type="ARBA" id="ARBA00022692"/>
    </source>
</evidence>
<accession>A0ABP0TE59</accession>
<dbReference type="InterPro" id="IPR039899">
    <property type="entry name" value="BET1_SNARE"/>
</dbReference>
<keyword evidence="2" id="KW-0813">Transport</keyword>
<dbReference type="SUPFAM" id="SSF58038">
    <property type="entry name" value="SNARE fusion complex"/>
    <property type="match status" value="1"/>
</dbReference>
<feature type="domain" description="T-SNARE coiled-coil homology" evidence="10">
    <location>
        <begin position="85"/>
        <end position="147"/>
    </location>
</feature>